<organism evidence="2 3">
    <name type="scientific">Oceanobacillus bengalensis</name>
    <dbReference type="NCBI Taxonomy" id="1435466"/>
    <lineage>
        <taxon>Bacteria</taxon>
        <taxon>Bacillati</taxon>
        <taxon>Bacillota</taxon>
        <taxon>Bacilli</taxon>
        <taxon>Bacillales</taxon>
        <taxon>Bacillaceae</taxon>
        <taxon>Oceanobacillus</taxon>
    </lineage>
</organism>
<proteinExistence type="predicted"/>
<accession>A0A494YRR9</accession>
<evidence type="ECO:0000313" key="3">
    <source>
        <dbReference type="Proteomes" id="UP000281813"/>
    </source>
</evidence>
<evidence type="ECO:0000313" key="2">
    <source>
        <dbReference type="EMBL" id="RKQ12259.1"/>
    </source>
</evidence>
<feature type="transmembrane region" description="Helical" evidence="1">
    <location>
        <begin position="36"/>
        <end position="52"/>
    </location>
</feature>
<dbReference type="OrthoDB" id="2940849at2"/>
<evidence type="ECO:0000256" key="1">
    <source>
        <dbReference type="SAM" id="Phobius"/>
    </source>
</evidence>
<feature type="transmembrane region" description="Helical" evidence="1">
    <location>
        <begin position="12"/>
        <end position="30"/>
    </location>
</feature>
<name>A0A494YRR9_9BACI</name>
<gene>
    <name evidence="2" type="ORF">D8M05_18710</name>
</gene>
<keyword evidence="1" id="KW-0812">Transmembrane</keyword>
<protein>
    <submittedName>
        <fullName evidence="2">Uncharacterized protein</fullName>
    </submittedName>
</protein>
<keyword evidence="1" id="KW-1133">Transmembrane helix</keyword>
<comment type="caution">
    <text evidence="2">The sequence shown here is derived from an EMBL/GenBank/DDBJ whole genome shotgun (WGS) entry which is preliminary data.</text>
</comment>
<dbReference type="Proteomes" id="UP000281813">
    <property type="component" value="Unassembled WGS sequence"/>
</dbReference>
<reference evidence="2 3" key="1">
    <citation type="journal article" date="2015" name="Antonie Van Leeuwenhoek">
        <title>Oceanobacillus bengalensis sp. nov., a bacterium isolated from seawater of the Bay of Bengal.</title>
        <authorList>
            <person name="Yongchang O."/>
            <person name="Xiang W."/>
            <person name="Wang G."/>
        </authorList>
    </citation>
    <scope>NUCLEOTIDE SEQUENCE [LARGE SCALE GENOMIC DNA]</scope>
    <source>
        <strain evidence="2 3">MCCC 1K00260</strain>
    </source>
</reference>
<sequence>MNLSIFKDSKFSIGIVSSFILSLIAVITAATIENEYWVVFIVLSYILLFFSIRRADKLYREKGK</sequence>
<dbReference type="EMBL" id="RBZO01000047">
    <property type="protein sequence ID" value="RKQ12259.1"/>
    <property type="molecule type" value="Genomic_DNA"/>
</dbReference>
<dbReference type="RefSeq" id="WP_121134503.1">
    <property type="nucleotide sequence ID" value="NZ_JBHUFK010000004.1"/>
</dbReference>
<keyword evidence="3" id="KW-1185">Reference proteome</keyword>
<dbReference type="AlphaFoldDB" id="A0A494YRR9"/>
<keyword evidence="1" id="KW-0472">Membrane</keyword>